<dbReference type="GeneID" id="60420318"/>
<name>A0A654LVH1_9ARCH</name>
<evidence type="ECO:0000313" key="1">
    <source>
        <dbReference type="EMBL" id="ALI34313.1"/>
    </source>
</evidence>
<dbReference type="KEGG" id="taa:NMY3_00099"/>
<organism evidence="1 2">
    <name type="scientific">Candidatus Nitrosocosmicus oleophilus</name>
    <dbReference type="NCBI Taxonomy" id="1353260"/>
    <lineage>
        <taxon>Archaea</taxon>
        <taxon>Nitrososphaerota</taxon>
        <taxon>Nitrososphaeria</taxon>
        <taxon>Nitrososphaerales</taxon>
        <taxon>Nitrososphaeraceae</taxon>
        <taxon>Candidatus Nitrosocosmicus</taxon>
    </lineage>
</organism>
<proteinExistence type="predicted"/>
<reference evidence="2" key="1">
    <citation type="submission" date="2015-10" db="EMBL/GenBank/DDBJ databases">
        <title>Niche specialization of a soil ammonia-oxidizing archaeon, Candidatus Nitrosocosmicus oleophilus.</title>
        <authorList>
            <person name="Jung M.-Y."/>
            <person name="Rhee S.-K."/>
        </authorList>
    </citation>
    <scope>NUCLEOTIDE SEQUENCE [LARGE SCALE GENOMIC DNA]</scope>
    <source>
        <strain evidence="2">MY3</strain>
    </source>
</reference>
<sequence length="154" mass="16348">MNGCPSVGPGLQFDSEGTLHVGYFTGNGTDGPGYYAVNSNDLGKTFSDPIPVHTSDFVSSSHTNMDLVVDKNNNIWMAFVTLPESEEGGESGHGDSGKILNVVVLNKTGTKLGELSFPSKQNEEISNPSLIPILDGTMMGFSTGDKFNILAMRS</sequence>
<dbReference type="EMBL" id="CP012850">
    <property type="protein sequence ID" value="ALI34313.1"/>
    <property type="molecule type" value="Genomic_DNA"/>
</dbReference>
<dbReference type="OrthoDB" id="2272at2157"/>
<dbReference type="RefSeq" id="WP_196816998.1">
    <property type="nucleotide sequence ID" value="NZ_CP012850.1"/>
</dbReference>
<keyword evidence="2" id="KW-1185">Reference proteome</keyword>
<dbReference type="InterPro" id="IPR036278">
    <property type="entry name" value="Sialidase_sf"/>
</dbReference>
<protein>
    <recommendedName>
        <fullName evidence="3">Exo-alpha-sialidase</fullName>
    </recommendedName>
</protein>
<dbReference type="SUPFAM" id="SSF50939">
    <property type="entry name" value="Sialidases"/>
    <property type="match status" value="1"/>
</dbReference>
<accession>A0A654LVH1</accession>
<dbReference type="AlphaFoldDB" id="A0A654LVH1"/>
<evidence type="ECO:0000313" key="2">
    <source>
        <dbReference type="Proteomes" id="UP000058925"/>
    </source>
</evidence>
<dbReference type="Proteomes" id="UP000058925">
    <property type="component" value="Chromosome"/>
</dbReference>
<gene>
    <name evidence="1" type="ORF">NMY3_00099</name>
</gene>
<evidence type="ECO:0008006" key="3">
    <source>
        <dbReference type="Google" id="ProtNLM"/>
    </source>
</evidence>